<dbReference type="InterPro" id="IPR051035">
    <property type="entry name" value="Mito_inheritance_9"/>
</dbReference>
<name>A0A6A6TAS0_9PLEO</name>
<dbReference type="PANTHER" id="PTHR36091">
    <property type="entry name" value="ALTERED INHERITANCE OF MITOCHONDRIA PROTEIN 9, MITOCHONDRIAL"/>
    <property type="match status" value="1"/>
</dbReference>
<gene>
    <name evidence="2" type="ORF">K491DRAFT_767808</name>
</gene>
<dbReference type="PANTHER" id="PTHR36091:SF2">
    <property type="entry name" value="AMINOGLYCOSIDE PHOSPHOTRANSFERASE DOMAIN-CONTAINING PROTEIN"/>
    <property type="match status" value="1"/>
</dbReference>
<evidence type="ECO:0000313" key="3">
    <source>
        <dbReference type="Proteomes" id="UP000799324"/>
    </source>
</evidence>
<dbReference type="AlphaFoldDB" id="A0A6A6TAS0"/>
<dbReference type="Pfam" id="PF01636">
    <property type="entry name" value="APH"/>
    <property type="match status" value="1"/>
</dbReference>
<keyword evidence="3" id="KW-1185">Reference proteome</keyword>
<reference evidence="2" key="1">
    <citation type="journal article" date="2020" name="Stud. Mycol.">
        <title>101 Dothideomycetes genomes: a test case for predicting lifestyles and emergence of pathogens.</title>
        <authorList>
            <person name="Haridas S."/>
            <person name="Albert R."/>
            <person name="Binder M."/>
            <person name="Bloem J."/>
            <person name="Labutti K."/>
            <person name="Salamov A."/>
            <person name="Andreopoulos B."/>
            <person name="Baker S."/>
            <person name="Barry K."/>
            <person name="Bills G."/>
            <person name="Bluhm B."/>
            <person name="Cannon C."/>
            <person name="Castanera R."/>
            <person name="Culley D."/>
            <person name="Daum C."/>
            <person name="Ezra D."/>
            <person name="Gonzalez J."/>
            <person name="Henrissat B."/>
            <person name="Kuo A."/>
            <person name="Liang C."/>
            <person name="Lipzen A."/>
            <person name="Lutzoni F."/>
            <person name="Magnuson J."/>
            <person name="Mondo S."/>
            <person name="Nolan M."/>
            <person name="Ohm R."/>
            <person name="Pangilinan J."/>
            <person name="Park H.-J."/>
            <person name="Ramirez L."/>
            <person name="Alfaro M."/>
            <person name="Sun H."/>
            <person name="Tritt A."/>
            <person name="Yoshinaga Y."/>
            <person name="Zwiers L.-H."/>
            <person name="Turgeon B."/>
            <person name="Goodwin S."/>
            <person name="Spatafora J."/>
            <person name="Crous P."/>
            <person name="Grigoriev I."/>
        </authorList>
    </citation>
    <scope>NUCLEOTIDE SEQUENCE</scope>
    <source>
        <strain evidence="2">CBS 122681</strain>
    </source>
</reference>
<dbReference type="GO" id="GO:0005739">
    <property type="term" value="C:mitochondrion"/>
    <property type="evidence" value="ECO:0007669"/>
    <property type="project" value="TreeGrafter"/>
</dbReference>
<dbReference type="OrthoDB" id="10003767at2759"/>
<dbReference type="Proteomes" id="UP000799324">
    <property type="component" value="Unassembled WGS sequence"/>
</dbReference>
<protein>
    <recommendedName>
        <fullName evidence="1">Aminoglycoside phosphotransferase domain-containing protein</fullName>
    </recommendedName>
</protein>
<sequence length="537" mass="61393">MSLFQSPLLCPLFEYTSGRWIYNESQRLAERRLVFNVDELKKATATSVNRPVSDVKSCRKMAEGGFNRVFDISMEDGSSVLARLHYPSTVPRHLAVVSEVATLDFVRAHGIPTPRVLAYSVDANAVGAEYMLMEKLPGRPLGNAWFNFSEEERLKVLHKIVELEAKLFAIKLPASGSVYYARDLSPGTLRIDVPGSGDGLCIGPYAALRWWSGERAGLDIDRGPHDDPCLVLKTAAEKELAWIRAYGRPRFPFLRAYRETFDYNKQDPVEHAWSLLDYIQLAPYLVPPCSKLNQPVLRHPDLQPNNILISEDLSITSLLDWRHSMVLPTFLAAGIPDMFQNYDDEESMSFVPPRLPDNLELMDEEEQARAREQFRRRHIHFYYLSFTQRMNEPHWHALEQDTGLLRRRIFTDASGPWEGLNTPLQMDIARITQNWSNITPVKPDGTVPPCPVVLEEQEVRRRAALAESLQEVDSEMERIHGVLGIASDGWIPNESYERAMERAALIKEEGLCEVSDDAWLLGMTNRHWPFDDWDEDE</sequence>
<evidence type="ECO:0000259" key="1">
    <source>
        <dbReference type="Pfam" id="PF01636"/>
    </source>
</evidence>
<feature type="domain" description="Aminoglycoside phosphotransferase" evidence="1">
    <location>
        <begin position="63"/>
        <end position="326"/>
    </location>
</feature>
<dbReference type="InterPro" id="IPR011009">
    <property type="entry name" value="Kinase-like_dom_sf"/>
</dbReference>
<dbReference type="SUPFAM" id="SSF56112">
    <property type="entry name" value="Protein kinase-like (PK-like)"/>
    <property type="match status" value="1"/>
</dbReference>
<dbReference type="EMBL" id="MU004337">
    <property type="protein sequence ID" value="KAF2656341.1"/>
    <property type="molecule type" value="Genomic_DNA"/>
</dbReference>
<accession>A0A6A6TAS0</accession>
<organism evidence="2 3">
    <name type="scientific">Lophiostoma macrostomum CBS 122681</name>
    <dbReference type="NCBI Taxonomy" id="1314788"/>
    <lineage>
        <taxon>Eukaryota</taxon>
        <taxon>Fungi</taxon>
        <taxon>Dikarya</taxon>
        <taxon>Ascomycota</taxon>
        <taxon>Pezizomycotina</taxon>
        <taxon>Dothideomycetes</taxon>
        <taxon>Pleosporomycetidae</taxon>
        <taxon>Pleosporales</taxon>
        <taxon>Lophiostomataceae</taxon>
        <taxon>Lophiostoma</taxon>
    </lineage>
</organism>
<evidence type="ECO:0000313" key="2">
    <source>
        <dbReference type="EMBL" id="KAF2656341.1"/>
    </source>
</evidence>
<dbReference type="Gene3D" id="3.30.200.20">
    <property type="entry name" value="Phosphorylase Kinase, domain 1"/>
    <property type="match status" value="1"/>
</dbReference>
<proteinExistence type="predicted"/>
<dbReference type="InterPro" id="IPR002575">
    <property type="entry name" value="Aminoglycoside_PTrfase"/>
</dbReference>